<evidence type="ECO:0000313" key="2">
    <source>
        <dbReference type="Proteomes" id="UP000751852"/>
    </source>
</evidence>
<keyword evidence="2" id="KW-1185">Reference proteome</keyword>
<evidence type="ECO:0008006" key="3">
    <source>
        <dbReference type="Google" id="ProtNLM"/>
    </source>
</evidence>
<dbReference type="RefSeq" id="WP_198617197.1">
    <property type="nucleotide sequence ID" value="NZ_JABANU010000004.1"/>
</dbReference>
<evidence type="ECO:0000313" key="1">
    <source>
        <dbReference type="EMBL" id="MBI5974403.1"/>
    </source>
</evidence>
<organism evidence="1 2">
    <name type="scientific">Staphylococcus canis</name>
    <dbReference type="NCBI Taxonomy" id="2724942"/>
    <lineage>
        <taxon>Bacteria</taxon>
        <taxon>Bacillati</taxon>
        <taxon>Bacillota</taxon>
        <taxon>Bacilli</taxon>
        <taxon>Bacillales</taxon>
        <taxon>Staphylococcaceae</taxon>
        <taxon>Staphylococcus</taxon>
    </lineage>
</organism>
<comment type="caution">
    <text evidence="1">The sequence shown here is derived from an EMBL/GenBank/DDBJ whole genome shotgun (WGS) entry which is preliminary data.</text>
</comment>
<sequence>MRREALRQFKNRNVVVTGKIEYVCFKNKLDREHRCKRNVKILLKNVLISGVKVDHVWLLEQNKYYDTSQEMLGHEVKFKAKVIPYVKSRHGIYVEDYGIERSSKLLLKEVYEKACNLGAWPKYSF</sequence>
<protein>
    <recommendedName>
        <fullName evidence="3">Transposase</fullName>
    </recommendedName>
</protein>
<accession>A0ABS0T6N1</accession>
<dbReference type="EMBL" id="JABANU010000004">
    <property type="protein sequence ID" value="MBI5974403.1"/>
    <property type="molecule type" value="Genomic_DNA"/>
</dbReference>
<reference evidence="1 2" key="1">
    <citation type="submission" date="2020-04" db="EMBL/GenBank/DDBJ databases">
        <title>Staphylococcus species from domestic dog.</title>
        <authorList>
            <person name="Paterson G.K."/>
        </authorList>
    </citation>
    <scope>NUCLEOTIDE SEQUENCE [LARGE SCALE GENOMIC DNA]</scope>
    <source>
        <strain evidence="1 2">H16/1A</strain>
    </source>
</reference>
<proteinExistence type="predicted"/>
<name>A0ABS0T6N1_9STAP</name>
<dbReference type="Proteomes" id="UP000751852">
    <property type="component" value="Unassembled WGS sequence"/>
</dbReference>
<gene>
    <name evidence="1" type="ORF">HHH54_02170</name>
</gene>